<evidence type="ECO:0000313" key="2">
    <source>
        <dbReference type="EMBL" id="MDT3403243.1"/>
    </source>
</evidence>
<reference evidence="3" key="1">
    <citation type="submission" date="2023-07" db="EMBL/GenBank/DDBJ databases">
        <title>Functional and genomic diversity of the sorghum phyllosphere microbiome.</title>
        <authorList>
            <person name="Shade A."/>
        </authorList>
    </citation>
    <scope>NUCLEOTIDE SEQUENCE [LARGE SCALE GENOMIC DNA]</scope>
    <source>
        <strain evidence="3">SORGH_AS_0422</strain>
    </source>
</reference>
<dbReference type="EMBL" id="JAVLVU010000001">
    <property type="protein sequence ID" value="MDT3403243.1"/>
    <property type="molecule type" value="Genomic_DNA"/>
</dbReference>
<feature type="chain" id="PRO_5045766429" description="Tetratricopeptide repeat protein" evidence="1">
    <location>
        <begin position="19"/>
        <end position="201"/>
    </location>
</feature>
<evidence type="ECO:0000256" key="1">
    <source>
        <dbReference type="SAM" id="SignalP"/>
    </source>
</evidence>
<dbReference type="RefSeq" id="WP_311950065.1">
    <property type="nucleotide sequence ID" value="NZ_JAVLVU010000001.1"/>
</dbReference>
<proteinExistence type="predicted"/>
<evidence type="ECO:0000313" key="3">
    <source>
        <dbReference type="Proteomes" id="UP001258315"/>
    </source>
</evidence>
<dbReference type="Proteomes" id="UP001258315">
    <property type="component" value="Unassembled WGS sequence"/>
</dbReference>
<protein>
    <recommendedName>
        <fullName evidence="4">Tetratricopeptide repeat protein</fullName>
    </recommendedName>
</protein>
<accession>A0ABU3GTY7</accession>
<evidence type="ECO:0008006" key="4">
    <source>
        <dbReference type="Google" id="ProtNLM"/>
    </source>
</evidence>
<gene>
    <name evidence="2" type="ORF">QE417_002315</name>
</gene>
<name>A0ABU3GTY7_9SPHI</name>
<feature type="signal peptide" evidence="1">
    <location>
        <begin position="1"/>
        <end position="18"/>
    </location>
</feature>
<dbReference type="Gene3D" id="1.25.40.10">
    <property type="entry name" value="Tetratricopeptide repeat domain"/>
    <property type="match status" value="1"/>
</dbReference>
<organism evidence="2 3">
    <name type="scientific">Mucilaginibacter terrae</name>
    <dbReference type="NCBI Taxonomy" id="1955052"/>
    <lineage>
        <taxon>Bacteria</taxon>
        <taxon>Pseudomonadati</taxon>
        <taxon>Bacteroidota</taxon>
        <taxon>Sphingobacteriia</taxon>
        <taxon>Sphingobacteriales</taxon>
        <taxon>Sphingobacteriaceae</taxon>
        <taxon>Mucilaginibacter</taxon>
    </lineage>
</organism>
<sequence>MRRLLLVLFCTVSFTASAQWWAVGPLKKYQRFPAIVQVKQAPFKINTQLNAAKVTRVNIAQSFYCLTINERTVMKTAQHQMRFREYADASYSFAELAKIYIQQNKLSEAKWFFLQSNNLSRQQNNDRLTIANLRELANIKSTIGDFALAQQDLTEAHDMASAHNWQDDVLLVKKCQDDLQRSKLAAIKTEAGMPGATRSTL</sequence>
<keyword evidence="3" id="KW-1185">Reference proteome</keyword>
<keyword evidence="1" id="KW-0732">Signal</keyword>
<comment type="caution">
    <text evidence="2">The sequence shown here is derived from an EMBL/GenBank/DDBJ whole genome shotgun (WGS) entry which is preliminary data.</text>
</comment>
<dbReference type="InterPro" id="IPR011990">
    <property type="entry name" value="TPR-like_helical_dom_sf"/>
</dbReference>
<dbReference type="SUPFAM" id="SSF48452">
    <property type="entry name" value="TPR-like"/>
    <property type="match status" value="1"/>
</dbReference>